<dbReference type="AlphaFoldDB" id="A0A964DXY6"/>
<feature type="compositionally biased region" description="Pro residues" evidence="1">
    <location>
        <begin position="16"/>
        <end position="29"/>
    </location>
</feature>
<evidence type="ECO:0000313" key="3">
    <source>
        <dbReference type="Proteomes" id="UP000708298"/>
    </source>
</evidence>
<comment type="caution">
    <text evidence="2">The sequence shown here is derived from an EMBL/GenBank/DDBJ whole genome shotgun (WGS) entry which is preliminary data.</text>
</comment>
<feature type="region of interest" description="Disordered" evidence="1">
    <location>
        <begin position="1"/>
        <end position="50"/>
    </location>
</feature>
<dbReference type="RefSeq" id="WP_227320435.1">
    <property type="nucleotide sequence ID" value="NZ_JAESVB010000002.1"/>
</dbReference>
<evidence type="ECO:0000313" key="2">
    <source>
        <dbReference type="EMBL" id="MCB8874770.1"/>
    </source>
</evidence>
<dbReference type="EMBL" id="JAESVB010000002">
    <property type="protein sequence ID" value="MCB8874770.1"/>
    <property type="molecule type" value="Genomic_DNA"/>
</dbReference>
<name>A0A964DXY6_9PROT</name>
<protein>
    <submittedName>
        <fullName evidence="2">Uncharacterized protein</fullName>
    </submittedName>
</protein>
<dbReference type="Proteomes" id="UP000708298">
    <property type="component" value="Unassembled WGS sequence"/>
</dbReference>
<gene>
    <name evidence="2" type="ORF">ASILVAE211_06215</name>
</gene>
<organism evidence="2 3">
    <name type="scientific">Acidisoma silvae</name>
    <dbReference type="NCBI Taxonomy" id="2802396"/>
    <lineage>
        <taxon>Bacteria</taxon>
        <taxon>Pseudomonadati</taxon>
        <taxon>Pseudomonadota</taxon>
        <taxon>Alphaproteobacteria</taxon>
        <taxon>Acetobacterales</taxon>
        <taxon>Acidocellaceae</taxon>
        <taxon>Acidisoma</taxon>
    </lineage>
</organism>
<sequence length="94" mass="10039">MSQAATPIRIAAERPPTTPRPAITPPPPHPPEHTRPPPEPEAPQTASLQGDLVIDGAQMGRWLADAMGRQAARPPTSARRFNSRMAPIWPGLAG</sequence>
<accession>A0A964DXY6</accession>
<proteinExistence type="predicted"/>
<keyword evidence="3" id="KW-1185">Reference proteome</keyword>
<reference evidence="2" key="2">
    <citation type="submission" date="2021-01" db="EMBL/GenBank/DDBJ databases">
        <authorList>
            <person name="Mieszkin S."/>
            <person name="Pouder E."/>
            <person name="Alain K."/>
        </authorList>
    </citation>
    <scope>NUCLEOTIDE SEQUENCE</scope>
    <source>
        <strain evidence="2">HW T2.11</strain>
    </source>
</reference>
<reference evidence="2" key="1">
    <citation type="journal article" date="2021" name="Microorganisms">
        <title>Acidisoma silvae sp. nov. and Acidisomacellulosilytica sp. nov., Two Acidophilic Bacteria Isolated from Decaying Wood, Hydrolyzing Cellulose and Producing Poly-3-hydroxybutyrate.</title>
        <authorList>
            <person name="Mieszkin S."/>
            <person name="Pouder E."/>
            <person name="Uroz S."/>
            <person name="Simon-Colin C."/>
            <person name="Alain K."/>
        </authorList>
    </citation>
    <scope>NUCLEOTIDE SEQUENCE</scope>
    <source>
        <strain evidence="2">HW T2.11</strain>
    </source>
</reference>
<evidence type="ECO:0000256" key="1">
    <source>
        <dbReference type="SAM" id="MobiDB-lite"/>
    </source>
</evidence>